<comment type="caution">
    <text evidence="2">The sequence shown here is derived from an EMBL/GenBank/DDBJ whole genome shotgun (WGS) entry which is preliminary data.</text>
</comment>
<dbReference type="RefSeq" id="WP_169096966.1">
    <property type="nucleotide sequence ID" value="NZ_JABBVZ010000009.1"/>
</dbReference>
<dbReference type="Pfam" id="PF08722">
    <property type="entry name" value="Tn7_TnsA-like_N"/>
    <property type="match status" value="1"/>
</dbReference>
<feature type="domain" description="TnsA endonuclease N-terminal" evidence="1">
    <location>
        <begin position="50"/>
        <end position="132"/>
    </location>
</feature>
<organism evidence="2 3">
    <name type="scientific">Sulfobacillus harzensis</name>
    <dbReference type="NCBI Taxonomy" id="2729629"/>
    <lineage>
        <taxon>Bacteria</taxon>
        <taxon>Bacillati</taxon>
        <taxon>Bacillota</taxon>
        <taxon>Clostridia</taxon>
        <taxon>Eubacteriales</taxon>
        <taxon>Clostridiales Family XVII. Incertae Sedis</taxon>
        <taxon>Sulfobacillus</taxon>
    </lineage>
</organism>
<gene>
    <name evidence="2" type="ORF">HIJ39_04025</name>
</gene>
<accession>A0A7Y0Q244</accession>
<dbReference type="InterPro" id="IPR011856">
    <property type="entry name" value="tRNA_endonuc-like_dom_sf"/>
</dbReference>
<proteinExistence type="predicted"/>
<reference evidence="2 3" key="1">
    <citation type="submission" date="2020-04" db="EMBL/GenBank/DDBJ databases">
        <authorList>
            <person name="Zhang R."/>
            <person name="Schippers A."/>
        </authorList>
    </citation>
    <scope>NUCLEOTIDE SEQUENCE [LARGE SCALE GENOMIC DNA]</scope>
    <source>
        <strain evidence="2 3">DSM 109850</strain>
    </source>
</reference>
<dbReference type="GO" id="GO:0003676">
    <property type="term" value="F:nucleic acid binding"/>
    <property type="evidence" value="ECO:0007669"/>
    <property type="project" value="InterPro"/>
</dbReference>
<evidence type="ECO:0000313" key="3">
    <source>
        <dbReference type="Proteomes" id="UP000533476"/>
    </source>
</evidence>
<dbReference type="AlphaFoldDB" id="A0A7Y0Q244"/>
<sequence>MDGTAMQPVKPDLRGRFGNNLWEAYSARIGRMVTCYSDLEYDHWVWVESDPRVRWHCEQPRRIRVATPDGPVESIFDGWIQWQDGVEEYREVKYARDVADAQDHPESRVGRQLRAQAQWCAQHDIPYRVITEEDLHPHRLLIANWKRLLPYLGPTMQRDITVVQEAVWSCVRSPIPWGGVIDALTPRFGADPIRAALTRLLHRGQLQAPLDRVPVGPSLIVERRTPSHAAR</sequence>
<protein>
    <recommendedName>
        <fullName evidence="1">TnsA endonuclease N-terminal domain-containing protein</fullName>
    </recommendedName>
</protein>
<keyword evidence="3" id="KW-1185">Reference proteome</keyword>
<dbReference type="InterPro" id="IPR014833">
    <property type="entry name" value="TnsA_N"/>
</dbReference>
<evidence type="ECO:0000259" key="1">
    <source>
        <dbReference type="Pfam" id="PF08722"/>
    </source>
</evidence>
<evidence type="ECO:0000313" key="2">
    <source>
        <dbReference type="EMBL" id="NMP21526.1"/>
    </source>
</evidence>
<dbReference type="Gene3D" id="3.40.1350.10">
    <property type="match status" value="1"/>
</dbReference>
<dbReference type="Proteomes" id="UP000533476">
    <property type="component" value="Unassembled WGS sequence"/>
</dbReference>
<dbReference type="EMBL" id="JABBVZ010000009">
    <property type="protein sequence ID" value="NMP21526.1"/>
    <property type="molecule type" value="Genomic_DNA"/>
</dbReference>
<name>A0A7Y0Q244_9FIRM</name>